<gene>
    <name evidence="2" type="ORF">IAA17_05425</name>
</gene>
<dbReference type="Pfam" id="PF12646">
    <property type="entry name" value="DUF3783"/>
    <property type="match status" value="1"/>
</dbReference>
<sequence>MSRSTEMVLFYTPETTARTSRLKGIFVRLGIRIRNITPEQMGETIGYLAGMDGFEPTEEKGEYPAPEEEILVMKNFTSRRIDELILAIRKAGLSKIELKAVVTPTNAQWTFYKLYEEIREERKQVLEQTQKSREEREAAQENQREE</sequence>
<dbReference type="InterPro" id="IPR016621">
    <property type="entry name" value="UCP014543"/>
</dbReference>
<reference evidence="2" key="2">
    <citation type="submission" date="2021-04" db="EMBL/GenBank/DDBJ databases">
        <authorList>
            <person name="Gilroy R."/>
        </authorList>
    </citation>
    <scope>NUCLEOTIDE SEQUENCE</scope>
    <source>
        <strain evidence="2">ChiBcec1-1093</strain>
    </source>
</reference>
<evidence type="ECO:0000313" key="3">
    <source>
        <dbReference type="Proteomes" id="UP000824101"/>
    </source>
</evidence>
<proteinExistence type="predicted"/>
<protein>
    <submittedName>
        <fullName evidence="2">DUF3783 domain-containing protein</fullName>
    </submittedName>
</protein>
<dbReference type="AlphaFoldDB" id="A0A9D2GHY1"/>
<reference evidence="2" key="1">
    <citation type="journal article" date="2021" name="PeerJ">
        <title>Extensive microbial diversity within the chicken gut microbiome revealed by metagenomics and culture.</title>
        <authorList>
            <person name="Gilroy R."/>
            <person name="Ravi A."/>
            <person name="Getino M."/>
            <person name="Pursley I."/>
            <person name="Horton D.L."/>
            <person name="Alikhan N.F."/>
            <person name="Baker D."/>
            <person name="Gharbi K."/>
            <person name="Hall N."/>
            <person name="Watson M."/>
            <person name="Adriaenssens E.M."/>
            <person name="Foster-Nyarko E."/>
            <person name="Jarju S."/>
            <person name="Secka A."/>
            <person name="Antonio M."/>
            <person name="Oren A."/>
            <person name="Chaudhuri R.R."/>
            <person name="La Ragione R."/>
            <person name="Hildebrand F."/>
            <person name="Pallen M.J."/>
        </authorList>
    </citation>
    <scope>NUCLEOTIDE SEQUENCE</scope>
    <source>
        <strain evidence="2">ChiBcec1-1093</strain>
    </source>
</reference>
<feature type="region of interest" description="Disordered" evidence="1">
    <location>
        <begin position="125"/>
        <end position="146"/>
    </location>
</feature>
<evidence type="ECO:0000256" key="1">
    <source>
        <dbReference type="SAM" id="MobiDB-lite"/>
    </source>
</evidence>
<accession>A0A9D2GHY1</accession>
<dbReference type="Proteomes" id="UP000824101">
    <property type="component" value="Unassembled WGS sequence"/>
</dbReference>
<evidence type="ECO:0000313" key="2">
    <source>
        <dbReference type="EMBL" id="HIZ79210.1"/>
    </source>
</evidence>
<name>A0A9D2GHY1_9FIRM</name>
<organism evidence="2 3">
    <name type="scientific">Candidatus Lachnoclostridium stercorigallinarum</name>
    <dbReference type="NCBI Taxonomy" id="2838634"/>
    <lineage>
        <taxon>Bacteria</taxon>
        <taxon>Bacillati</taxon>
        <taxon>Bacillota</taxon>
        <taxon>Clostridia</taxon>
        <taxon>Lachnospirales</taxon>
        <taxon>Lachnospiraceae</taxon>
    </lineage>
</organism>
<dbReference type="EMBL" id="DXBC01000080">
    <property type="protein sequence ID" value="HIZ79210.1"/>
    <property type="molecule type" value="Genomic_DNA"/>
</dbReference>
<comment type="caution">
    <text evidence="2">The sequence shown here is derived from an EMBL/GenBank/DDBJ whole genome shotgun (WGS) entry which is preliminary data.</text>
</comment>